<dbReference type="PANTHER" id="PTHR36220">
    <property type="entry name" value="UNNAMED PRODUCT"/>
    <property type="match status" value="1"/>
</dbReference>
<dbReference type="EMBL" id="CP089982">
    <property type="protein sequence ID" value="WXA96044.1"/>
    <property type="molecule type" value="Genomic_DNA"/>
</dbReference>
<dbReference type="RefSeq" id="WP_394846657.1">
    <property type="nucleotide sequence ID" value="NZ_CP089982.1"/>
</dbReference>
<evidence type="ECO:0000313" key="3">
    <source>
        <dbReference type="EMBL" id="WXA96044.1"/>
    </source>
</evidence>
<dbReference type="SUPFAM" id="SSF82171">
    <property type="entry name" value="DPP6 N-terminal domain-like"/>
    <property type="match status" value="1"/>
</dbReference>
<evidence type="ECO:0000313" key="4">
    <source>
        <dbReference type="Proteomes" id="UP001379533"/>
    </source>
</evidence>
<dbReference type="PROSITE" id="PS51257">
    <property type="entry name" value="PROKAR_LIPOPROTEIN"/>
    <property type="match status" value="1"/>
</dbReference>
<gene>
    <name evidence="3" type="ORF">LZC95_04220</name>
</gene>
<evidence type="ECO:0000256" key="2">
    <source>
        <dbReference type="SAM" id="SignalP"/>
    </source>
</evidence>
<accession>A0ABZ2KBN3</accession>
<name>A0ABZ2KBN3_9BACT</name>
<dbReference type="PANTHER" id="PTHR36220:SF1">
    <property type="entry name" value="GAMMA TUBULIN COMPLEX COMPONENT C-TERMINAL DOMAIN-CONTAINING PROTEIN"/>
    <property type="match status" value="1"/>
</dbReference>
<dbReference type="Proteomes" id="UP001379533">
    <property type="component" value="Chromosome"/>
</dbReference>
<dbReference type="InterPro" id="IPR015915">
    <property type="entry name" value="Kelch-typ_b-propeller"/>
</dbReference>
<keyword evidence="4" id="KW-1185">Reference proteome</keyword>
<sequence length="738" mass="81571">MRVLLFFISFIVLASACGGTLDVVSGGPDGGAADSSTPDGGPPDGASPDIEWSRQVTLTRDEAELRAGLGRVLAGNETTIVSARTLDRGWSLYEGTTVIVTFERRDDTWVRMPELSLERKVEVNALALHGDILFVSYAVWGHGGYDHQGVLRFRRDGTRWMPMADLLPLAEQRICALAVNEDGRALIRYESGMLEIYDTSSVAPKKEYAGSFIWKGRSERACPADFSHGVAAITTETDGNPPLSDLVTVERKDGQWTPHIQRFQGVLHDLAFAGDELAVVEAKVDGEPVALAVYAKDTTETWVHREDVISKRYLCGQCSVAARGSQILFGYDSLETTLFEKKDGKWSETRSFPAPPESAPYSMGYGYTLALMGEDVLLGAEYATVTAQEEGAIYLYERGYAGGKYDDAYKRTLSASPTYQFGSQVAFSRQEMLVADNTKVFVYDLDAQGNPVYRDAFKHQKSEVSRATVANDDTLVSTVYTSKDLYVRRRLEDGHWGPSEMLKATVPVPREGGTDLAIDDDTIAELVPWHWPWPPPVEHYVPVFRRTASGYTQEAVLNVPTPESGKYTGRDVLSLSKGRILVAGQHAETARVYVRDPAGQWSVESDLALSKGADVYTAGAIDGDRLVLVALTDEARYYAAYVFERNGSTWRETARIRQPPRDYYHGAALSGDYLAVKGNLGVHLYRWQKGEWTLQRRIAGEQSEGSALLFWRDRLAVGVPNENIARQSGSGAAYLFYR</sequence>
<organism evidence="3 4">
    <name type="scientific">Pendulispora brunnea</name>
    <dbReference type="NCBI Taxonomy" id="2905690"/>
    <lineage>
        <taxon>Bacteria</taxon>
        <taxon>Pseudomonadati</taxon>
        <taxon>Myxococcota</taxon>
        <taxon>Myxococcia</taxon>
        <taxon>Myxococcales</taxon>
        <taxon>Sorangiineae</taxon>
        <taxon>Pendulisporaceae</taxon>
        <taxon>Pendulispora</taxon>
    </lineage>
</organism>
<protein>
    <submittedName>
        <fullName evidence="3">Uncharacterized protein</fullName>
    </submittedName>
</protein>
<evidence type="ECO:0000256" key="1">
    <source>
        <dbReference type="SAM" id="MobiDB-lite"/>
    </source>
</evidence>
<keyword evidence="2" id="KW-0732">Signal</keyword>
<proteinExistence type="predicted"/>
<feature type="compositionally biased region" description="Low complexity" evidence="1">
    <location>
        <begin position="28"/>
        <end position="49"/>
    </location>
</feature>
<dbReference type="Gene3D" id="2.120.10.80">
    <property type="entry name" value="Kelch-type beta propeller"/>
    <property type="match status" value="1"/>
</dbReference>
<reference evidence="3 4" key="1">
    <citation type="submission" date="2021-12" db="EMBL/GenBank/DDBJ databases">
        <title>Discovery of the Pendulisporaceae a myxobacterial family with distinct sporulation behavior and unique specialized metabolism.</title>
        <authorList>
            <person name="Garcia R."/>
            <person name="Popoff A."/>
            <person name="Bader C.D."/>
            <person name="Loehr J."/>
            <person name="Walesch S."/>
            <person name="Walt C."/>
            <person name="Boldt J."/>
            <person name="Bunk B."/>
            <person name="Haeckl F.J.F.P.J."/>
            <person name="Gunesch A.P."/>
            <person name="Birkelbach J."/>
            <person name="Nuebel U."/>
            <person name="Pietschmann T."/>
            <person name="Bach T."/>
            <person name="Mueller R."/>
        </authorList>
    </citation>
    <scope>NUCLEOTIDE SEQUENCE [LARGE SCALE GENOMIC DNA]</scope>
    <source>
        <strain evidence="3 4">MSr12523</strain>
    </source>
</reference>
<feature type="signal peptide" evidence="2">
    <location>
        <begin position="1"/>
        <end position="16"/>
    </location>
</feature>
<feature type="region of interest" description="Disordered" evidence="1">
    <location>
        <begin position="28"/>
        <end position="50"/>
    </location>
</feature>
<feature type="chain" id="PRO_5047039299" evidence="2">
    <location>
        <begin position="17"/>
        <end position="738"/>
    </location>
</feature>